<evidence type="ECO:0000313" key="1">
    <source>
        <dbReference type="EMBL" id="KAB0542862.1"/>
    </source>
</evidence>
<dbReference type="EMBL" id="VZPQ01000595">
    <property type="protein sequence ID" value="KAB0542862.1"/>
    <property type="molecule type" value="Genomic_DNA"/>
</dbReference>
<evidence type="ECO:0000313" key="2">
    <source>
        <dbReference type="Proteomes" id="UP000423257"/>
    </source>
</evidence>
<gene>
    <name evidence="1" type="ORF">F7R03_31165</name>
</gene>
<dbReference type="Proteomes" id="UP000423257">
    <property type="component" value="Unassembled WGS sequence"/>
</dbReference>
<accession>A0A6H9S3K1</accession>
<dbReference type="AlphaFoldDB" id="A0A6H9S3K1"/>
<proteinExistence type="predicted"/>
<protein>
    <submittedName>
        <fullName evidence="1">Iron-containing redox enzyme family protein</fullName>
    </submittedName>
</protein>
<feature type="non-terminal residue" evidence="1">
    <location>
        <position position="68"/>
    </location>
</feature>
<reference evidence="1 2" key="1">
    <citation type="submission" date="2019-09" db="EMBL/GenBank/DDBJ databases">
        <title>Draft genome sequences of 48 bacterial type strains from the CCUG.</title>
        <authorList>
            <person name="Tunovic T."/>
            <person name="Pineiro-Iglesias B."/>
            <person name="Unosson C."/>
            <person name="Inganas E."/>
            <person name="Ohlen M."/>
            <person name="Cardew S."/>
            <person name="Jensie-Markopoulos S."/>
            <person name="Salva-Serra F."/>
            <person name="Jaen-Luchoro D."/>
            <person name="Karlsson R."/>
            <person name="Svensson-Stadler L."/>
            <person name="Chun J."/>
            <person name="Moore E."/>
        </authorList>
    </citation>
    <scope>NUCLEOTIDE SEQUENCE [LARGE SCALE GENOMIC DNA]</scope>
    <source>
        <strain evidence="1 2">CCUG 51524</strain>
    </source>
</reference>
<name>A0A6H9S3K1_9PSED</name>
<organism evidence="1 2">
    <name type="scientific">Pseudomonas palleroniana</name>
    <dbReference type="NCBI Taxonomy" id="191390"/>
    <lineage>
        <taxon>Bacteria</taxon>
        <taxon>Pseudomonadati</taxon>
        <taxon>Pseudomonadota</taxon>
        <taxon>Gammaproteobacteria</taxon>
        <taxon>Pseudomonadales</taxon>
        <taxon>Pseudomonadaceae</taxon>
        <taxon>Pseudomonas</taxon>
    </lineage>
</organism>
<comment type="caution">
    <text evidence="1">The sequence shown here is derived from an EMBL/GenBank/DDBJ whole genome shotgun (WGS) entry which is preliminary data.</text>
</comment>
<sequence>MRQCYEQLFQGPDDADKQAVAQAFLQECIAKAAALPQEMPDDPTALQAWVEQHSAGVARQYADYLERR</sequence>